<sequence>MKKLLVFITAIMLLGACATRPEFEQGMTERKFLRQNKEAVLAGIDGNQTVYRVNRGERFYVLATFEEGKLIKLEERETVPAWMPNQPSNQPDGNEMNEY</sequence>
<gene>
    <name evidence="2" type="ORF">ACFFIP_03500</name>
</gene>
<keyword evidence="1" id="KW-0732">Signal</keyword>
<comment type="caution">
    <text evidence="2">The sequence shown here is derived from an EMBL/GenBank/DDBJ whole genome shotgun (WGS) entry which is preliminary data.</text>
</comment>
<reference evidence="2 3" key="1">
    <citation type="submission" date="2024-09" db="EMBL/GenBank/DDBJ databases">
        <authorList>
            <person name="Sun Q."/>
            <person name="Mori K."/>
        </authorList>
    </citation>
    <scope>NUCLEOTIDE SEQUENCE [LARGE SCALE GENOMIC DNA]</scope>
    <source>
        <strain evidence="2 3">CCM 7650</strain>
    </source>
</reference>
<organism evidence="2 3">
    <name type="scientific">Fontibacter flavus</name>
    <dbReference type="NCBI Taxonomy" id="654838"/>
    <lineage>
        <taxon>Bacteria</taxon>
        <taxon>Pseudomonadati</taxon>
        <taxon>Bacteroidota</taxon>
        <taxon>Cytophagia</taxon>
        <taxon>Cytophagales</taxon>
        <taxon>Cyclobacteriaceae</taxon>
        <taxon>Fontibacter</taxon>
    </lineage>
</organism>
<keyword evidence="3" id="KW-1185">Reference proteome</keyword>
<accession>A0ABV6FPE7</accession>
<proteinExistence type="predicted"/>
<feature type="chain" id="PRO_5047263070" description="Lipoprotein" evidence="1">
    <location>
        <begin position="19"/>
        <end position="99"/>
    </location>
</feature>
<dbReference type="RefSeq" id="WP_382386179.1">
    <property type="nucleotide sequence ID" value="NZ_JBHLWI010000007.1"/>
</dbReference>
<name>A0ABV6FPE7_9BACT</name>
<dbReference type="Proteomes" id="UP001589797">
    <property type="component" value="Unassembled WGS sequence"/>
</dbReference>
<evidence type="ECO:0000256" key="1">
    <source>
        <dbReference type="SAM" id="SignalP"/>
    </source>
</evidence>
<evidence type="ECO:0000313" key="2">
    <source>
        <dbReference type="EMBL" id="MFC0261733.1"/>
    </source>
</evidence>
<dbReference type="PROSITE" id="PS51257">
    <property type="entry name" value="PROKAR_LIPOPROTEIN"/>
    <property type="match status" value="1"/>
</dbReference>
<evidence type="ECO:0008006" key="4">
    <source>
        <dbReference type="Google" id="ProtNLM"/>
    </source>
</evidence>
<protein>
    <recommendedName>
        <fullName evidence="4">Lipoprotein</fullName>
    </recommendedName>
</protein>
<dbReference type="EMBL" id="JBHLWI010000007">
    <property type="protein sequence ID" value="MFC0261733.1"/>
    <property type="molecule type" value="Genomic_DNA"/>
</dbReference>
<evidence type="ECO:0000313" key="3">
    <source>
        <dbReference type="Proteomes" id="UP001589797"/>
    </source>
</evidence>
<feature type="signal peptide" evidence="1">
    <location>
        <begin position="1"/>
        <end position="18"/>
    </location>
</feature>